<keyword evidence="2" id="KW-0732">Signal</keyword>
<evidence type="ECO:0000313" key="4">
    <source>
        <dbReference type="Proteomes" id="UP001365542"/>
    </source>
</evidence>
<reference evidence="3 4" key="1">
    <citation type="submission" date="2019-10" db="EMBL/GenBank/DDBJ databases">
        <authorList>
            <person name="Palmer J.M."/>
        </authorList>
    </citation>
    <scope>NUCLEOTIDE SEQUENCE [LARGE SCALE GENOMIC DNA]</scope>
    <source>
        <strain evidence="3 4">TWF694</strain>
    </source>
</reference>
<dbReference type="EMBL" id="JAVHJO010000003">
    <property type="protein sequence ID" value="KAK6541997.1"/>
    <property type="molecule type" value="Genomic_DNA"/>
</dbReference>
<protein>
    <submittedName>
        <fullName evidence="3">Uncharacterized protein</fullName>
    </submittedName>
</protein>
<sequence length="1242" mass="134086">MTRTKKNLVAASSLVELVSAMEGGTGENESLLQGWDVLVSYDTDVLNTLLAAQGKTIANIQDVPEFHIDIKSMSGKVLNTQTYNLKLSNITINFRNTSGSKPLMVTFKVTGTIKDKVDETVTNVPDDVYLNVYTTLANVQGTISKDGTFNPGSGTSQGPEWLVTTEPGVHNAVCIDLEQNTDLEADFSSTSDAGKLFVDDSDQAVLNLKKHLKNTAGLGFCLAAVQNTGETLVEGVLALQPTCFMMSLVPAPDGSTGSGALCLWIAVDGGVSAPGNKGGSTKPADLEFKTYDKTSKAMTSKYPIPSGRNASIIFNHSFVKDKLFAAGLTSRGCTYPTLPIANEFNLSFNLPSVKVDVLGFKSPKNDSPQWDIGALSFNISSNPCTMKISPKVVTNDPTAGVPISMTYGTANGSSDWTEEYFNPWAGEPVYEFGTTEMAFDCSGSYTWTQNQNKLTTTANFPSVYTATTVPGGYSVKWGEAWSNQIPEKWKEVSVKIPIPSLEFPSVDTFLVTNLLLPGQKIFTADDIVADVSNFKKVVGGFAIPWDMILTGTIASPTPTLVPAPENTPERLRSKMSRFRPLPMKAGTDNNSNNISLENKFLDTFFSTTDTTMAKDMFASIGTDVDVDPSDAVLDAIAKHGFGEMDADKLGDLLGLSLESEIALEGLTDSDLPPTPAPTDTPEAFSGGFRATFDNTTPTFDLHAYAGVYAVNKVDTDLLIVDPGTAAITYKGATKASTITSNNDTNNPIYTVSWSTGSSGTNDLTTYKIVFSSTPQESGFQQLFTGTVNASNNNSDFNGVKLVPVPKFDVRVAGGRYTVTKPAEYDQAILLVDIVTGEIVFDSERTMPTQNITSDGQTHILWKLVDGTAFDVVFNMGQTGMSFTGKVKDTAGTSSDFVGSIPPDSAPASGRDEWDNFGNGSNVFGTIMNIIQVGTMLYAVIMWTQRKKKANKIEGARKQKMEVLTKMVGRRVVTRKKLVLNHVGTLASRKIDENKAAWKPRLDPQLDAIVKAALTKKIQELQQSKVIHPDAEMPPLTDQVWAQVHDAAKQTLKDSLQVFGRSAIKPFDAASVKLLTELGLTSKNILDATNTAVNNAADGLVSNLAGANFTDPASYVYSMVQSARSAANIEFIKNNRADAVRQSNSLKSDILTIDNTTRTDNARLIELAKLIPTSSGAEKTKYETEKSEIEGRIERNAKDRAQYVGDKNSYDAEAIKLDKDMGNETTEGEKAAKEASRVREHVI</sequence>
<comment type="caution">
    <text evidence="3">The sequence shown here is derived from an EMBL/GenBank/DDBJ whole genome shotgun (WGS) entry which is preliminary data.</text>
</comment>
<name>A0AAV9XIU1_9PEZI</name>
<evidence type="ECO:0000256" key="2">
    <source>
        <dbReference type="SAM" id="SignalP"/>
    </source>
</evidence>
<feature type="chain" id="PRO_5043586679" evidence="2">
    <location>
        <begin position="21"/>
        <end position="1242"/>
    </location>
</feature>
<gene>
    <name evidence="3" type="ORF">TWF694_007769</name>
</gene>
<accession>A0AAV9XIU1</accession>
<organism evidence="3 4">
    <name type="scientific">Orbilia ellipsospora</name>
    <dbReference type="NCBI Taxonomy" id="2528407"/>
    <lineage>
        <taxon>Eukaryota</taxon>
        <taxon>Fungi</taxon>
        <taxon>Dikarya</taxon>
        <taxon>Ascomycota</taxon>
        <taxon>Pezizomycotina</taxon>
        <taxon>Orbiliomycetes</taxon>
        <taxon>Orbiliales</taxon>
        <taxon>Orbiliaceae</taxon>
        <taxon>Orbilia</taxon>
    </lineage>
</organism>
<dbReference type="AlphaFoldDB" id="A0AAV9XIU1"/>
<proteinExistence type="predicted"/>
<keyword evidence="4" id="KW-1185">Reference proteome</keyword>
<feature type="region of interest" description="Disordered" evidence="1">
    <location>
        <begin position="893"/>
        <end position="912"/>
    </location>
</feature>
<feature type="signal peptide" evidence="2">
    <location>
        <begin position="1"/>
        <end position="20"/>
    </location>
</feature>
<evidence type="ECO:0000256" key="1">
    <source>
        <dbReference type="SAM" id="MobiDB-lite"/>
    </source>
</evidence>
<dbReference type="Proteomes" id="UP001365542">
    <property type="component" value="Unassembled WGS sequence"/>
</dbReference>
<evidence type="ECO:0000313" key="3">
    <source>
        <dbReference type="EMBL" id="KAK6541997.1"/>
    </source>
</evidence>
<feature type="region of interest" description="Disordered" evidence="1">
    <location>
        <begin position="1217"/>
        <end position="1242"/>
    </location>
</feature>